<feature type="compositionally biased region" description="Polar residues" evidence="2">
    <location>
        <begin position="282"/>
        <end position="302"/>
    </location>
</feature>
<feature type="compositionally biased region" description="Basic and acidic residues" evidence="2">
    <location>
        <begin position="1556"/>
        <end position="1566"/>
    </location>
</feature>
<protein>
    <submittedName>
        <fullName evidence="3">Uncharacterized protein</fullName>
    </submittedName>
</protein>
<feature type="compositionally biased region" description="Polar residues" evidence="2">
    <location>
        <begin position="65"/>
        <end position="86"/>
    </location>
</feature>
<feature type="region of interest" description="Disordered" evidence="2">
    <location>
        <begin position="224"/>
        <end position="445"/>
    </location>
</feature>
<feature type="compositionally biased region" description="Basic residues" evidence="2">
    <location>
        <begin position="2089"/>
        <end position="2101"/>
    </location>
</feature>
<sequence>MEDPDADCSRASLDLYIETLEENHGGIHQPHAQPSPVHVSSMSSFDLYADLDDSDEKMETDSTDVSDTNGNEKPSPSLQLQSSIDGDSSRTQEKGNVDWWVSAHRDLKEKYAVLEEKYATLNKNMMSLKALAMAKSSMASASKSVVTVTTGTSPVTITRCDAAVSTDTISHQGVGDCTVGGTNCNQQAVIHGDISGGEICSVTQSLPITHSPQLLSSLGSLQGLQLPDSTQSPLGSQPSGSSEKLESLQNSEDGCELPQGSQSQSPEYSHVQPKLLPGLQPPESTQAGSSHGSPNQGSSHGSPAQHLSHAAERSFEECGSSTHWSPRGPSSSGSLCSLPEGHTLGLLAQRPPQGSPSAMSAQGSQADLPAEGSHCSAANTFSPSPGSCGESLSPVSHHDSPATSNHSPPSSRDSSPVSRGSPGFSHCAETLQGSQLPPRSGQTSVVYTTEPKLSALPGVDMKDGGDSSSQAGVGCGNTLQDSAMHISEAVGFSRLNSKACVDMALKMDTSTNLEHIAAGVEHGHKADITDTVHIKSNYDINNDLSSSPTQSSSMVCSQPEGQTLALVMQHSGLPDLPLKVNIDKNADVDTVSDSRQQPGVSALHDEKEYMNASFPKSSSICNGQDANCTQKNKEVLEHVSPMSSKSTCEESADGGVIASNTQPPLSVCASVGGHNRTPSHPEAGETSPKLAPLRQSAAVLEGHAQKFGLRSSISLNCDVHKVPDQHDPFESDDTGILSPSPTHTVDRLSFEKTAASVPNTLGVGHAARTEMRAGSGSCTGKLNKKVRQQKAKPVNGDLAQSADSKPFLQDVEGKAWRAKLKLWPPGVCDVIRKPRPRVHGQQMDFVHNKWKSPTREYKSDLGCSETANVPSLKEVLPHCQLETGQHDKLSDSEKDKDADHLPKGGIAAESKDSPCELASSTRLDVGQTRSTDSKENRQKHSHSGQKETAKGSEQVPTKENKSCKTPLTHSDKVPPAAYPGVKSTSPENHPSTLSDYSSQKCVNFENSAEAMEQETPKLEISVQAAATVQASSEEMTTTVMKEELRSAEPLRKNPLSLFGTVEVSPVKDMAISSEGCAALSPADGKQLQHRLKPSIVPSLLWSPDKTLMSKPVLENPMSSRSYNAFLGLAECSVTMDDSNMLTAHSVGKDDTTTRIDTVDTQKGEVTFSGIVSEKSASDGLIHCPVTASQSIVDAGISGCDTKGDDDSSSYSNSQPMDFNSPLFGYPSHSVKLRGGSGFKFQRKHVAFASSSSTSLSSTTTSGCVSSTSLSSTSLTSQSPAAPPPQLAAIPSKVGSTRRRSLGFDVTVSPHDAVGDVNTHLAPVEKICAKECLPQQERVELGLHAGPADGDMTSSKPVALAQELEDGELENTSTLPGYAVGSSVSHTAPSVFDIIEQSLEEGELRSSDSFTNSFDKRCKLVSTSLKVSSPPQVLECAAGDNAQFADLKEVLKQKTQTISDVRKPSEKASSAHSRSHNTSPEVTDFKNTFEASGRSDTKLTVGSVPAHGSVASCLKACDVNEQARLAEKEPASCNRQTQQEEHVAFEGQPTNGAEWNQEDHSGDDKKCGPTTQTTLTAKRRLSSSSKDSPPSKRRHASSAFSLTQGNEHHGCDFGSVEDKTQKATNLHETASELSKRVSGSVCATVEKSGQVPNAALDEPDDEIVCVDSCEGTDQEDSVVDDGVCVSESELELPGCARTRVYRKFAAAGTVEMTEDGVADSDSGDMVEEDGGNDESSGEGSEGGDENGLDGSDHEAEEEDRETGDMADTSEDEEGRCSCDEMSDEEDNVPGEEMHPDEDEDNEDKENETPEEMREKIESDSEASDDEDSDAGVQAGDKRPTRCSHSGSEFEQSGSDIDGRDSHFPGGGRGEGQPLHQLQSHVTNREELLESEDEHSKLSDDLVLSSDSEHDEVFEREEMLENDLPSLEALGDPVAESSCRKLSGGGCEDSSTSGDLVPVASDTTFIIDDKGMGKGGDVLSSAGGNILTAVTPVVREGSHAGSFSQRPNWSMDCISLEAPEGSSLLVEHRDTSFHTSTSGRVFAAVASERLHDGDKQREERSKHQVHSQIATGCMLETDSATPETLVPAAKHSSRQSKSKQKSRKTSESAGGASKKRNCRVDGKDSSDRDKQVSISERLCKLSEGSVCSDSQRGPADRTDDPECSMNKRDARADQTEPGGSKNFGTRSKHAGRGSHAHEKHGSKSKESRKPAHALGRHHSDSRSGSRERSHTVHGVDHLKEAARSEIDMPAGDRLRTTGTVSMMDTEQIKVGVSTDQDILATGKTSTGTREVLTVVLIVTCHPTLGQPDVGRVARRGAKPLPLGIALTRQAHIGKGTDHQRKDILVLAVGKSSTVVTDLGPQFMVTPIENTDEQVRGTVTSKTGAGLAARAVTAAQGQGLP</sequence>
<name>A0ABD0LU31_9CAEN</name>
<gene>
    <name evidence="3" type="ORF">BaRGS_00005661</name>
</gene>
<feature type="compositionally biased region" description="Basic and acidic residues" evidence="2">
    <location>
        <begin position="931"/>
        <end position="962"/>
    </location>
</feature>
<feature type="compositionally biased region" description="Polar residues" evidence="2">
    <location>
        <begin position="431"/>
        <end position="445"/>
    </location>
</feature>
<feature type="compositionally biased region" description="Low complexity" evidence="2">
    <location>
        <begin position="224"/>
        <end position="242"/>
    </location>
</feature>
<feature type="compositionally biased region" description="Polar residues" evidence="2">
    <location>
        <begin position="982"/>
        <end position="996"/>
    </location>
</feature>
<dbReference type="EMBL" id="JACVVK020000022">
    <property type="protein sequence ID" value="KAK7503035.1"/>
    <property type="molecule type" value="Genomic_DNA"/>
</dbReference>
<keyword evidence="1" id="KW-0175">Coiled coil</keyword>
<comment type="caution">
    <text evidence="3">The sequence shown here is derived from an EMBL/GenBank/DDBJ whole genome shotgun (WGS) entry which is preliminary data.</text>
</comment>
<feature type="region of interest" description="Disordered" evidence="2">
    <location>
        <begin position="2142"/>
        <end position="2250"/>
    </location>
</feature>
<feature type="region of interest" description="Disordered" evidence="2">
    <location>
        <begin position="455"/>
        <end position="474"/>
    </location>
</feature>
<proteinExistence type="predicted"/>
<feature type="region of interest" description="Disordered" evidence="2">
    <location>
        <begin position="2072"/>
        <end position="2130"/>
    </location>
</feature>
<feature type="compositionally biased region" description="Acidic residues" evidence="2">
    <location>
        <begin position="1779"/>
        <end position="1804"/>
    </location>
</feature>
<feature type="compositionally biased region" description="Basic and acidic residues" evidence="2">
    <location>
        <begin position="2193"/>
        <end position="2207"/>
    </location>
</feature>
<feature type="region of interest" description="Disordered" evidence="2">
    <location>
        <begin position="21"/>
        <end position="94"/>
    </location>
</feature>
<feature type="region of interest" description="Disordered" evidence="2">
    <location>
        <begin position="1528"/>
        <end position="1614"/>
    </location>
</feature>
<feature type="compositionally biased region" description="Acidic residues" evidence="2">
    <location>
        <begin position="1818"/>
        <end position="1828"/>
    </location>
</feature>
<feature type="compositionally biased region" description="Basic and acidic residues" evidence="2">
    <location>
        <begin position="884"/>
        <end position="902"/>
    </location>
</feature>
<keyword evidence="4" id="KW-1185">Reference proteome</keyword>
<feature type="compositionally biased region" description="Basic and acidic residues" evidence="2">
    <location>
        <begin position="1605"/>
        <end position="1614"/>
    </location>
</feature>
<feature type="compositionally biased region" description="Low complexity" evidence="2">
    <location>
        <begin position="1266"/>
        <end position="1279"/>
    </location>
</feature>
<feature type="compositionally biased region" description="Basic and acidic residues" evidence="2">
    <location>
        <begin position="1805"/>
        <end position="1817"/>
    </location>
</feature>
<feature type="region of interest" description="Disordered" evidence="2">
    <location>
        <begin position="670"/>
        <end position="689"/>
    </location>
</feature>
<feature type="compositionally biased region" description="Acidic residues" evidence="2">
    <location>
        <begin position="1711"/>
        <end position="1746"/>
    </location>
</feature>
<feature type="compositionally biased region" description="Low complexity" evidence="2">
    <location>
        <begin position="325"/>
        <end position="339"/>
    </location>
</feature>
<evidence type="ECO:0000313" key="4">
    <source>
        <dbReference type="Proteomes" id="UP001519460"/>
    </source>
</evidence>
<feature type="compositionally biased region" description="Acidic residues" evidence="2">
    <location>
        <begin position="49"/>
        <end position="64"/>
    </location>
</feature>
<feature type="compositionally biased region" description="Basic and acidic residues" evidence="2">
    <location>
        <begin position="2215"/>
        <end position="2250"/>
    </location>
</feature>
<feature type="compositionally biased region" description="Polar residues" evidence="2">
    <location>
        <begin position="376"/>
        <end position="385"/>
    </location>
</feature>
<feature type="region of interest" description="Disordered" evidence="2">
    <location>
        <begin position="884"/>
        <end position="996"/>
    </location>
</feature>
<evidence type="ECO:0000256" key="2">
    <source>
        <dbReference type="SAM" id="MobiDB-lite"/>
    </source>
</evidence>
<feature type="compositionally biased region" description="Polar residues" evidence="2">
    <location>
        <begin position="355"/>
        <end position="365"/>
    </location>
</feature>
<feature type="compositionally biased region" description="Low complexity" evidence="2">
    <location>
        <begin position="407"/>
        <end position="423"/>
    </location>
</feature>
<feature type="region of interest" description="Disordered" evidence="2">
    <location>
        <begin position="1454"/>
        <end position="1487"/>
    </location>
</feature>
<feature type="compositionally biased region" description="Basic and acidic residues" evidence="2">
    <location>
        <begin position="2152"/>
        <end position="2172"/>
    </location>
</feature>
<dbReference type="Proteomes" id="UP001519460">
    <property type="component" value="Unassembled WGS sequence"/>
</dbReference>
<evidence type="ECO:0000313" key="3">
    <source>
        <dbReference type="EMBL" id="KAK7503035.1"/>
    </source>
</evidence>
<evidence type="ECO:0000256" key="1">
    <source>
        <dbReference type="SAM" id="Coils"/>
    </source>
</evidence>
<feature type="compositionally biased region" description="Polar residues" evidence="2">
    <location>
        <begin position="918"/>
        <end position="930"/>
    </location>
</feature>
<feature type="compositionally biased region" description="Basic and acidic residues" evidence="2">
    <location>
        <begin position="1881"/>
        <end position="1898"/>
    </location>
</feature>
<accession>A0ABD0LU31</accession>
<feature type="compositionally biased region" description="Polar residues" evidence="2">
    <location>
        <begin position="1466"/>
        <end position="1487"/>
    </location>
</feature>
<reference evidence="3 4" key="1">
    <citation type="journal article" date="2023" name="Sci. Data">
        <title>Genome assembly of the Korean intertidal mud-creeper Batillaria attramentaria.</title>
        <authorList>
            <person name="Patra A.K."/>
            <person name="Ho P.T."/>
            <person name="Jun S."/>
            <person name="Lee S.J."/>
            <person name="Kim Y."/>
            <person name="Won Y.J."/>
        </authorList>
    </citation>
    <scope>NUCLEOTIDE SEQUENCE [LARGE SCALE GENOMIC DNA]</scope>
    <source>
        <strain evidence="3">Wonlab-2016</strain>
    </source>
</reference>
<feature type="coiled-coil region" evidence="1">
    <location>
        <begin position="104"/>
        <end position="131"/>
    </location>
</feature>
<feature type="region of interest" description="Disordered" evidence="2">
    <location>
        <begin position="1707"/>
        <end position="1913"/>
    </location>
</feature>
<feature type="region of interest" description="Disordered" evidence="2">
    <location>
        <begin position="1266"/>
        <end position="1293"/>
    </location>
</feature>
<feature type="compositionally biased region" description="Polar residues" evidence="2">
    <location>
        <begin position="1841"/>
        <end position="1853"/>
    </location>
</feature>
<feature type="compositionally biased region" description="Basic and acidic residues" evidence="2">
    <location>
        <begin position="2116"/>
        <end position="2129"/>
    </location>
</feature>
<organism evidence="3 4">
    <name type="scientific">Batillaria attramentaria</name>
    <dbReference type="NCBI Taxonomy" id="370345"/>
    <lineage>
        <taxon>Eukaryota</taxon>
        <taxon>Metazoa</taxon>
        <taxon>Spiralia</taxon>
        <taxon>Lophotrochozoa</taxon>
        <taxon>Mollusca</taxon>
        <taxon>Gastropoda</taxon>
        <taxon>Caenogastropoda</taxon>
        <taxon>Sorbeoconcha</taxon>
        <taxon>Cerithioidea</taxon>
        <taxon>Batillariidae</taxon>
        <taxon>Batillaria</taxon>
    </lineage>
</organism>